<feature type="region of interest" description="Disordered" evidence="1">
    <location>
        <begin position="1"/>
        <end position="90"/>
    </location>
</feature>
<comment type="caution">
    <text evidence="2">The sequence shown here is derived from an EMBL/GenBank/DDBJ whole genome shotgun (WGS) entry which is preliminary data.</text>
</comment>
<evidence type="ECO:0000313" key="3">
    <source>
        <dbReference type="Proteomes" id="UP001314263"/>
    </source>
</evidence>
<dbReference type="AlphaFoldDB" id="A0AAV1I2M5"/>
<dbReference type="Proteomes" id="UP001314263">
    <property type="component" value="Unassembled WGS sequence"/>
</dbReference>
<keyword evidence="3" id="KW-1185">Reference proteome</keyword>
<accession>A0AAV1I2M5</accession>
<evidence type="ECO:0000313" key="2">
    <source>
        <dbReference type="EMBL" id="CAK0779751.1"/>
    </source>
</evidence>
<sequence length="90" mass="10467">MQALARTTIAPQRPQQHACRASVPSRLYSRSRASLMIQRAQPTETEAVTKEQKTKEEQEEEAKKQEPKKDPLEEYCEDNPETDECRVYED</sequence>
<feature type="compositionally biased region" description="Acidic residues" evidence="1">
    <location>
        <begin position="73"/>
        <end position="82"/>
    </location>
</feature>
<dbReference type="EMBL" id="CAUYUE010000006">
    <property type="protein sequence ID" value="CAK0779751.1"/>
    <property type="molecule type" value="Genomic_DNA"/>
</dbReference>
<gene>
    <name evidence="2" type="ORF">CVIRNUC_004842</name>
</gene>
<reference evidence="2 3" key="1">
    <citation type="submission" date="2023-10" db="EMBL/GenBank/DDBJ databases">
        <authorList>
            <person name="Maclean D."/>
            <person name="Macfadyen A."/>
        </authorList>
    </citation>
    <scope>NUCLEOTIDE SEQUENCE [LARGE SCALE GENOMIC DNA]</scope>
</reference>
<name>A0AAV1I2M5_9CHLO</name>
<proteinExistence type="predicted"/>
<dbReference type="Pfam" id="PF02672">
    <property type="entry name" value="CP12"/>
    <property type="match status" value="1"/>
</dbReference>
<organism evidence="2 3">
    <name type="scientific">Coccomyxa viridis</name>
    <dbReference type="NCBI Taxonomy" id="1274662"/>
    <lineage>
        <taxon>Eukaryota</taxon>
        <taxon>Viridiplantae</taxon>
        <taxon>Chlorophyta</taxon>
        <taxon>core chlorophytes</taxon>
        <taxon>Trebouxiophyceae</taxon>
        <taxon>Trebouxiophyceae incertae sedis</taxon>
        <taxon>Coccomyxaceae</taxon>
        <taxon>Coccomyxa</taxon>
    </lineage>
</organism>
<feature type="compositionally biased region" description="Basic and acidic residues" evidence="1">
    <location>
        <begin position="47"/>
        <end position="72"/>
    </location>
</feature>
<protein>
    <submittedName>
        <fullName evidence="2">Uncharacterized protein</fullName>
    </submittedName>
</protein>
<evidence type="ECO:0000256" key="1">
    <source>
        <dbReference type="SAM" id="MobiDB-lite"/>
    </source>
</evidence>